<dbReference type="GO" id="GO:0004061">
    <property type="term" value="F:arylformamidase activity"/>
    <property type="evidence" value="ECO:0007669"/>
    <property type="project" value="InterPro"/>
</dbReference>
<comment type="similarity">
    <text evidence="1">Belongs to the Cyclase 1 superfamily.</text>
</comment>
<gene>
    <name evidence="4" type="primary">LOC109475693</name>
</gene>
<dbReference type="OrthoDB" id="7108654at2759"/>
<dbReference type="RefSeq" id="XP_019632014.1">
    <property type="nucleotide sequence ID" value="XM_019776455.1"/>
</dbReference>
<dbReference type="GeneID" id="109475693"/>
<dbReference type="InterPro" id="IPR007325">
    <property type="entry name" value="KFase/CYL"/>
</dbReference>
<name>A0A6P4ZDM9_BRABE</name>
<reference evidence="4" key="1">
    <citation type="submission" date="2025-08" db="UniProtKB">
        <authorList>
            <consortium name="RefSeq"/>
        </authorList>
    </citation>
    <scope>IDENTIFICATION</scope>
    <source>
        <tissue evidence="4">Gonad</tissue>
    </source>
</reference>
<dbReference type="PANTHER" id="PTHR31118">
    <property type="entry name" value="CYCLASE-LIKE PROTEIN 2"/>
    <property type="match status" value="1"/>
</dbReference>
<dbReference type="Proteomes" id="UP000515135">
    <property type="component" value="Unplaced"/>
</dbReference>
<sequence length="516" mass="57159">MGILHVATVFVILSFMAPVHSVLPGNPLVIDMTHTFDENTIYWPTLRHFKMTGVLRNYTVDGTWREESDIEGAEHGGTHLDAPAHFSKNKWRSHDIPVKRLMGPAAVADVSPKTAADADYLVTAEDFQLWEEKHGKIPDGCLLFVKTGWGKFWPNKLLYLGTDTRNTSLLHFPGLHPDGARWLVQNRGMHAVGIDTASIDYGQSKKYETHQILLAHNVLAFENVANMDKLPTTGATVYALPIKIGDGSGGPVRIVGIIENTKNPVRTPRPGQGQQVIDMTYTLDDTTLYRPGRKPFRLADVFRNYTGEYYYEGSVIQTTEHGGTHMDAPVHFSKNKWKTDDIPVERLMGPAAVVDVSPKAAADADYLVTAEDFQLWEEKHGKIPDGCLLFVKTGWGKFWPDELLYLGTDTRNTSLLHFPGLHPDGARWLVQNRGMHAVGIDTASIDYGQSTVYEAHQALFGNNIPVFENVANLDQLPAVGSVVFALPMKIRGGSGGPARIVGFVNKQEYSPTHVDL</sequence>
<accession>A0A6P4ZDM9</accession>
<dbReference type="AlphaFoldDB" id="A0A6P4ZDM9"/>
<dbReference type="Pfam" id="PF04199">
    <property type="entry name" value="Cyclase"/>
    <property type="match status" value="2"/>
</dbReference>
<proteinExistence type="inferred from homology"/>
<feature type="signal peptide" evidence="2">
    <location>
        <begin position="1"/>
        <end position="21"/>
    </location>
</feature>
<keyword evidence="2" id="KW-0732">Signal</keyword>
<evidence type="ECO:0000313" key="3">
    <source>
        <dbReference type="Proteomes" id="UP000515135"/>
    </source>
</evidence>
<dbReference type="PANTHER" id="PTHR31118:SF12">
    <property type="entry name" value="CYCLASE-LIKE PROTEIN 2"/>
    <property type="match status" value="1"/>
</dbReference>
<dbReference type="SUPFAM" id="SSF102198">
    <property type="entry name" value="Putative cyclase"/>
    <property type="match status" value="2"/>
</dbReference>
<dbReference type="InterPro" id="IPR037175">
    <property type="entry name" value="KFase_sf"/>
</dbReference>
<feature type="chain" id="PRO_5028100854" evidence="2">
    <location>
        <begin position="22"/>
        <end position="516"/>
    </location>
</feature>
<keyword evidence="3" id="KW-1185">Reference proteome</keyword>
<evidence type="ECO:0000313" key="4">
    <source>
        <dbReference type="RefSeq" id="XP_019632014.1"/>
    </source>
</evidence>
<protein>
    <submittedName>
        <fullName evidence="4">Uncharacterized protein LOC109475693</fullName>
    </submittedName>
</protein>
<organism evidence="3 4">
    <name type="scientific">Branchiostoma belcheri</name>
    <name type="common">Amphioxus</name>
    <dbReference type="NCBI Taxonomy" id="7741"/>
    <lineage>
        <taxon>Eukaryota</taxon>
        <taxon>Metazoa</taxon>
        <taxon>Chordata</taxon>
        <taxon>Cephalochordata</taxon>
        <taxon>Leptocardii</taxon>
        <taxon>Amphioxiformes</taxon>
        <taxon>Branchiostomatidae</taxon>
        <taxon>Branchiostoma</taxon>
    </lineage>
</organism>
<evidence type="ECO:0000256" key="2">
    <source>
        <dbReference type="SAM" id="SignalP"/>
    </source>
</evidence>
<evidence type="ECO:0000256" key="1">
    <source>
        <dbReference type="ARBA" id="ARBA00007865"/>
    </source>
</evidence>
<dbReference type="GO" id="GO:0019441">
    <property type="term" value="P:L-tryptophan catabolic process to kynurenine"/>
    <property type="evidence" value="ECO:0007669"/>
    <property type="project" value="InterPro"/>
</dbReference>
<dbReference type="KEGG" id="bbel:109475693"/>
<dbReference type="Gene3D" id="3.50.30.50">
    <property type="entry name" value="Putative cyclase"/>
    <property type="match status" value="2"/>
</dbReference>